<dbReference type="EMBL" id="OW152815">
    <property type="protein sequence ID" value="CAH2062837.1"/>
    <property type="molecule type" value="Genomic_DNA"/>
</dbReference>
<name>A0ABN8IPF7_9NEOP</name>
<evidence type="ECO:0000313" key="1">
    <source>
        <dbReference type="EMBL" id="CAH2062837.1"/>
    </source>
</evidence>
<proteinExistence type="predicted"/>
<keyword evidence="2" id="KW-1185">Reference proteome</keyword>
<dbReference type="Proteomes" id="UP000837857">
    <property type="component" value="Chromosome 3"/>
</dbReference>
<organism evidence="1 2">
    <name type="scientific">Iphiclides podalirius</name>
    <name type="common">scarce swallowtail</name>
    <dbReference type="NCBI Taxonomy" id="110791"/>
    <lineage>
        <taxon>Eukaryota</taxon>
        <taxon>Metazoa</taxon>
        <taxon>Ecdysozoa</taxon>
        <taxon>Arthropoda</taxon>
        <taxon>Hexapoda</taxon>
        <taxon>Insecta</taxon>
        <taxon>Pterygota</taxon>
        <taxon>Neoptera</taxon>
        <taxon>Endopterygota</taxon>
        <taxon>Lepidoptera</taxon>
        <taxon>Glossata</taxon>
        <taxon>Ditrysia</taxon>
        <taxon>Papilionoidea</taxon>
        <taxon>Papilionidae</taxon>
        <taxon>Papilioninae</taxon>
        <taxon>Iphiclides</taxon>
    </lineage>
</organism>
<feature type="non-terminal residue" evidence="1">
    <location>
        <position position="116"/>
    </location>
</feature>
<protein>
    <submittedName>
        <fullName evidence="1">Uncharacterized protein</fullName>
    </submittedName>
</protein>
<sequence length="116" mass="12237">MSSIVQHDSNPLLSCCTTQSTDGALPISDGRETTAGPGLAASAAIGPRRFVGVQGFWRTPIDEHEKNFLDNADAAGRKAVACPLCEGKAQANKDENIPNSHSFEALSRRLLGSVSK</sequence>
<evidence type="ECO:0000313" key="2">
    <source>
        <dbReference type="Proteomes" id="UP000837857"/>
    </source>
</evidence>
<accession>A0ABN8IPF7</accession>
<reference evidence="1" key="1">
    <citation type="submission" date="2022-03" db="EMBL/GenBank/DDBJ databases">
        <authorList>
            <person name="Martin H S."/>
        </authorList>
    </citation>
    <scope>NUCLEOTIDE SEQUENCE</scope>
</reference>
<gene>
    <name evidence="1" type="ORF">IPOD504_LOCUS12222</name>
</gene>